<dbReference type="Proteomes" id="UP001381693">
    <property type="component" value="Unassembled WGS sequence"/>
</dbReference>
<gene>
    <name evidence="1" type="ORF">SK128_022887</name>
</gene>
<sequence length="58" mass="6466">RGNLLAVDFPGQWMGKSLPRTLTTAVHNMMDRRSRGRKIIHGRCVGLSTVTHTLINGH</sequence>
<feature type="non-terminal residue" evidence="1">
    <location>
        <position position="58"/>
    </location>
</feature>
<dbReference type="AlphaFoldDB" id="A0AAN8XA83"/>
<reference evidence="1 2" key="1">
    <citation type="submission" date="2023-11" db="EMBL/GenBank/DDBJ databases">
        <title>Halocaridina rubra genome assembly.</title>
        <authorList>
            <person name="Smith C."/>
        </authorList>
    </citation>
    <scope>NUCLEOTIDE SEQUENCE [LARGE SCALE GENOMIC DNA]</scope>
    <source>
        <strain evidence="1">EP-1</strain>
        <tissue evidence="1">Whole</tissue>
    </source>
</reference>
<proteinExistence type="predicted"/>
<organism evidence="1 2">
    <name type="scientific">Halocaridina rubra</name>
    <name type="common">Hawaiian red shrimp</name>
    <dbReference type="NCBI Taxonomy" id="373956"/>
    <lineage>
        <taxon>Eukaryota</taxon>
        <taxon>Metazoa</taxon>
        <taxon>Ecdysozoa</taxon>
        <taxon>Arthropoda</taxon>
        <taxon>Crustacea</taxon>
        <taxon>Multicrustacea</taxon>
        <taxon>Malacostraca</taxon>
        <taxon>Eumalacostraca</taxon>
        <taxon>Eucarida</taxon>
        <taxon>Decapoda</taxon>
        <taxon>Pleocyemata</taxon>
        <taxon>Caridea</taxon>
        <taxon>Atyoidea</taxon>
        <taxon>Atyidae</taxon>
        <taxon>Halocaridina</taxon>
    </lineage>
</organism>
<comment type="caution">
    <text evidence="1">The sequence shown here is derived from an EMBL/GenBank/DDBJ whole genome shotgun (WGS) entry which is preliminary data.</text>
</comment>
<accession>A0AAN8XA83</accession>
<evidence type="ECO:0000313" key="1">
    <source>
        <dbReference type="EMBL" id="KAK7075779.1"/>
    </source>
</evidence>
<feature type="non-terminal residue" evidence="1">
    <location>
        <position position="1"/>
    </location>
</feature>
<dbReference type="EMBL" id="JAXCGZ010010142">
    <property type="protein sequence ID" value="KAK7075779.1"/>
    <property type="molecule type" value="Genomic_DNA"/>
</dbReference>
<keyword evidence="2" id="KW-1185">Reference proteome</keyword>
<name>A0AAN8XA83_HALRR</name>
<evidence type="ECO:0000313" key="2">
    <source>
        <dbReference type="Proteomes" id="UP001381693"/>
    </source>
</evidence>
<protein>
    <submittedName>
        <fullName evidence="1">Uncharacterized protein</fullName>
    </submittedName>
</protein>